<dbReference type="InterPro" id="IPR003848">
    <property type="entry name" value="DUF218"/>
</dbReference>
<feature type="transmembrane region" description="Helical" evidence="1">
    <location>
        <begin position="16"/>
        <end position="33"/>
    </location>
</feature>
<dbReference type="GO" id="GO:0043164">
    <property type="term" value="P:Gram-negative-bacterium-type cell wall biogenesis"/>
    <property type="evidence" value="ECO:0007669"/>
    <property type="project" value="TreeGrafter"/>
</dbReference>
<dbReference type="PANTHER" id="PTHR30336:SF4">
    <property type="entry name" value="ENVELOPE BIOGENESIS FACTOR ELYC"/>
    <property type="match status" value="1"/>
</dbReference>
<proteinExistence type="predicted"/>
<dbReference type="CDD" id="cd06259">
    <property type="entry name" value="YdcF-like"/>
    <property type="match status" value="1"/>
</dbReference>
<dbReference type="Gene3D" id="3.40.50.620">
    <property type="entry name" value="HUPs"/>
    <property type="match status" value="1"/>
</dbReference>
<keyword evidence="1" id="KW-0812">Transmembrane</keyword>
<accession>A0AAT9GHW5</accession>
<dbReference type="InterPro" id="IPR014729">
    <property type="entry name" value="Rossmann-like_a/b/a_fold"/>
</dbReference>
<keyword evidence="1" id="KW-0472">Membrane</keyword>
<sequence length="230" mass="26225">MISIYCIKSAKQKRRLAIITVLITLLFTNPWLYKTANKYWQADFKELSAIKNYELGILLTGMVQFDTKDRGFFGSAADRFIQTATLYHTGKIKKILVTGGSGSLLHTYKSEAVFLKEMLVNNKIPEKDIIVEPDARNTYENAVFSKRLIDSLKINTPSLLITSALHMRRSTAVFTKAGIQFDYYAADFKEVDDYFSMDNTLVPDAKLLKDWSHLIKEIVGLWVYKLTGKA</sequence>
<keyword evidence="1" id="KW-1133">Transmembrane helix</keyword>
<gene>
    <name evidence="3" type="ORF">KACHI17_11370</name>
</gene>
<dbReference type="EMBL" id="AP029612">
    <property type="protein sequence ID" value="BFG70256.1"/>
    <property type="molecule type" value="Genomic_DNA"/>
</dbReference>
<evidence type="ECO:0000256" key="1">
    <source>
        <dbReference type="SAM" id="Phobius"/>
    </source>
</evidence>
<dbReference type="Pfam" id="PF02698">
    <property type="entry name" value="DUF218"/>
    <property type="match status" value="1"/>
</dbReference>
<dbReference type="InterPro" id="IPR051599">
    <property type="entry name" value="Cell_Envelope_Assoc"/>
</dbReference>
<evidence type="ECO:0000259" key="2">
    <source>
        <dbReference type="Pfam" id="PF02698"/>
    </source>
</evidence>
<evidence type="ECO:0000313" key="3">
    <source>
        <dbReference type="EMBL" id="BFG70256.1"/>
    </source>
</evidence>
<dbReference type="AlphaFoldDB" id="A0AAT9GHW5"/>
<name>A0AAT9GHW5_9BACT</name>
<dbReference type="GO" id="GO:0000270">
    <property type="term" value="P:peptidoglycan metabolic process"/>
    <property type="evidence" value="ECO:0007669"/>
    <property type="project" value="TreeGrafter"/>
</dbReference>
<dbReference type="GO" id="GO:0005886">
    <property type="term" value="C:plasma membrane"/>
    <property type="evidence" value="ECO:0007669"/>
    <property type="project" value="TreeGrafter"/>
</dbReference>
<feature type="domain" description="DUF218" evidence="2">
    <location>
        <begin position="75"/>
        <end position="220"/>
    </location>
</feature>
<reference evidence="3" key="1">
    <citation type="submission" date="2024-02" db="EMBL/GenBank/DDBJ databases">
        <title>Sediminibacterium planktonica sp. nov. and Sediminibacterium longus sp. nov., isolated from surface lake and river water.</title>
        <authorList>
            <person name="Watanabe K."/>
            <person name="Takemine S."/>
            <person name="Ishii Y."/>
            <person name="Ogata Y."/>
            <person name="Shindo C."/>
            <person name="Suda W."/>
        </authorList>
    </citation>
    <scope>NUCLEOTIDE SEQUENCE</scope>
    <source>
        <strain evidence="3">KACHI17</strain>
    </source>
</reference>
<protein>
    <recommendedName>
        <fullName evidence="2">DUF218 domain-containing protein</fullName>
    </recommendedName>
</protein>
<organism evidence="3">
    <name type="scientific">Sediminibacterium sp. KACHI17</name>
    <dbReference type="NCBI Taxonomy" id="1751071"/>
    <lineage>
        <taxon>Bacteria</taxon>
        <taxon>Pseudomonadati</taxon>
        <taxon>Bacteroidota</taxon>
        <taxon>Chitinophagia</taxon>
        <taxon>Chitinophagales</taxon>
        <taxon>Chitinophagaceae</taxon>
        <taxon>Sediminibacterium</taxon>
    </lineage>
</organism>
<dbReference type="PANTHER" id="PTHR30336">
    <property type="entry name" value="INNER MEMBRANE PROTEIN, PROBABLE PERMEASE"/>
    <property type="match status" value="1"/>
</dbReference>